<evidence type="ECO:0000313" key="3">
    <source>
        <dbReference type="Proteomes" id="UP001198163"/>
    </source>
</evidence>
<evidence type="ECO:0000313" key="2">
    <source>
        <dbReference type="EMBL" id="MCD1654507.1"/>
    </source>
</evidence>
<gene>
    <name evidence="2" type="ORF">K7J14_07285</name>
</gene>
<comment type="caution">
    <text evidence="2">The sequence shown here is derived from an EMBL/GenBank/DDBJ whole genome shotgun (WGS) entry which is preliminary data.</text>
</comment>
<keyword evidence="3" id="KW-1185">Reference proteome</keyword>
<reference evidence="2" key="1">
    <citation type="submission" date="2021-08" db="EMBL/GenBank/DDBJ databases">
        <title>Comparative analyses of Brucepasteria parasyntrophica and Teretinema zuelzerae.</title>
        <authorList>
            <person name="Song Y."/>
            <person name="Brune A."/>
        </authorList>
    </citation>
    <scope>NUCLEOTIDE SEQUENCE</scope>
    <source>
        <strain evidence="2">DSM 1903</strain>
    </source>
</reference>
<proteinExistence type="predicted"/>
<evidence type="ECO:0000259" key="1">
    <source>
        <dbReference type="Pfam" id="PF04335"/>
    </source>
</evidence>
<dbReference type="EMBL" id="JAINWA010000002">
    <property type="protein sequence ID" value="MCD1654507.1"/>
    <property type="molecule type" value="Genomic_DNA"/>
</dbReference>
<organism evidence="2 3">
    <name type="scientific">Teretinema zuelzerae</name>
    <dbReference type="NCBI Taxonomy" id="156"/>
    <lineage>
        <taxon>Bacteria</taxon>
        <taxon>Pseudomonadati</taxon>
        <taxon>Spirochaetota</taxon>
        <taxon>Spirochaetia</taxon>
        <taxon>Spirochaetales</taxon>
        <taxon>Treponemataceae</taxon>
        <taxon>Teretinema</taxon>
    </lineage>
</organism>
<feature type="domain" description="Bacterial virulence protein VirB8" evidence="1">
    <location>
        <begin position="3"/>
        <end position="48"/>
    </location>
</feature>
<dbReference type="AlphaFoldDB" id="A0AAE3JHZ1"/>
<name>A0AAE3JHZ1_9SPIR</name>
<accession>A0AAE3JHZ1</accession>
<dbReference type="GO" id="GO:0016020">
    <property type="term" value="C:membrane"/>
    <property type="evidence" value="ECO:0007669"/>
    <property type="project" value="InterPro"/>
</dbReference>
<dbReference type="Pfam" id="PF04335">
    <property type="entry name" value="VirB8"/>
    <property type="match status" value="1"/>
</dbReference>
<sequence length="64" mass="7255">MKVDFIETVTGRGAGTKRFRALVTTTRKTPPKKAEKLNPLGIYIEEYNSLKSLAYKEHSNVQKT</sequence>
<dbReference type="Proteomes" id="UP001198163">
    <property type="component" value="Unassembled WGS sequence"/>
</dbReference>
<dbReference type="InterPro" id="IPR007430">
    <property type="entry name" value="VirB8"/>
</dbReference>
<protein>
    <recommendedName>
        <fullName evidence="1">Bacterial virulence protein VirB8 domain-containing protein</fullName>
    </recommendedName>
</protein>